<sequence length="1037" mass="112826">MPPSMPIQPDTPIAVKIAVEDDVKAHKKTKIPYGVLADGLPALEQKVLREFLAVPERTPCHFERFSDSAGKNIPLVSTNPAAYRQLLRAAKAKQKLKLRAVFHETESATPEQTESEGAAKSTGPRPVTIEDIPEAAPNASSTPAATIAGPAPTPAAPSAEASTTLGSVPATATASAVASATVSAIPIASSSKASLKSAFAALTEFKEKPHELTPDVVQRCIDAYPDIPGHFPEGQTETEWEKELDERYQATMRSMAQNHQSRQDLADRNLAIVEATIAQMNLNSNTSGKQPGPIPPQSSYYHDPFSTFTFPARTPVNPLAGPSTSATSNEAQKPKPIPVAKYTRDYPSTWAHSNSSATIASPTPNLASKATPPVATYATVTAPRAAFTVCCNSCERKIPDAHYHCSTCEGGDFDLCETCIELGITCYNPEHWMIRRNIQNNLIVNSTTERISPKAKPASSATTSEKAADKAPMTSTEKVPAVASVAKDVKPTTATTDDAARTKAFRKYQIRTCNNCIRELPEFEFLHCSECFDFDLCKACFVKNDHGHHPKHAFQPAVKGTEFGWNVTRRLSAGRGYRHNAVCDGCEAFITGVRHKCSDCPDWDYCSDCVLNAGFIHPDHRFIPIYEPLAEAVMTKEDDQVIHNGIFCDGPHCASNGLFHTPIRGNRYKCAVCDNKDFCATCEASPSNTHNKTHPLIKFRTPVRHVLVTTTGEHDNGRRMPTMGDRRPKMFTSLGNRPVSTPAAETSSLSANKVQTVLDMEPSAAPANTPATSADLVAKEEIKKEEVTKEKTVQEEPEAKLARNLGAGFKAETVSDGTSFAPNQTFEQTWTMRNTGSVSWPAGCRVTFVGGDYMGHVDPNSPAGIQELVSSSESTICYKSLAPGEEASFTILLRSPSRLGRIISYWRLTTKGGIKFGDRLWCDINVRAKEDVETKADSTEKTGEEVEKSEPKADEKSEAASESQMIFPKLETESPVDSIHEAVESAPAKETTALDFEDEEDWTVENSDDGFLTDEEYDILDASDEESLVGEDTKARK</sequence>
<protein>
    <recommendedName>
        <fullName evidence="6">ZZ-type domain-containing protein</fullName>
    </recommendedName>
</protein>
<accession>U7Q5B4</accession>
<dbReference type="Gene3D" id="2.60.40.10">
    <property type="entry name" value="Immunoglobulins"/>
    <property type="match status" value="1"/>
</dbReference>
<evidence type="ECO:0000313" key="7">
    <source>
        <dbReference type="EMBL" id="ERT03023.1"/>
    </source>
</evidence>
<dbReference type="Gene3D" id="3.30.60.90">
    <property type="match status" value="4"/>
</dbReference>
<dbReference type="CDD" id="cd14947">
    <property type="entry name" value="NBR1_like"/>
    <property type="match status" value="1"/>
</dbReference>
<dbReference type="HOGENOM" id="CLU_007590_1_0_1"/>
<feature type="compositionally biased region" description="Basic and acidic residues" evidence="5">
    <location>
        <begin position="932"/>
        <end position="959"/>
    </location>
</feature>
<dbReference type="AlphaFoldDB" id="U7Q5B4"/>
<feature type="region of interest" description="Disordered" evidence="5">
    <location>
        <begin position="932"/>
        <end position="1012"/>
    </location>
</feature>
<dbReference type="InterPro" id="IPR013783">
    <property type="entry name" value="Ig-like_fold"/>
</dbReference>
<reference evidence="8" key="1">
    <citation type="journal article" date="2014" name="Genome Announc.">
        <title>Genome sequence of the pathogenic fungus Sporothrix schenckii (ATCC 58251).</title>
        <authorList>
            <person name="Cuomo C.A."/>
            <person name="Rodriguez-Del Valle N."/>
            <person name="Perez-Sanchez L."/>
            <person name="Abouelleil A."/>
            <person name="Goldberg J."/>
            <person name="Young S."/>
            <person name="Zeng Q."/>
            <person name="Birren B.W."/>
        </authorList>
    </citation>
    <scope>NUCLEOTIDE SEQUENCE [LARGE SCALE GENOMIC DNA]</scope>
    <source>
        <strain evidence="8">ATCC 58251 / de Perez 2211183</strain>
    </source>
</reference>
<feature type="compositionally biased region" description="Acidic residues" evidence="5">
    <location>
        <begin position="995"/>
        <end position="1012"/>
    </location>
</feature>
<proteinExistence type="predicted"/>
<dbReference type="PANTHER" id="PTHR20930:SF0">
    <property type="entry name" value="PROTEIN ILRUN"/>
    <property type="match status" value="1"/>
</dbReference>
<dbReference type="InterPro" id="IPR000433">
    <property type="entry name" value="Znf_ZZ"/>
</dbReference>
<dbReference type="EMBL" id="KI440842">
    <property type="protein sequence ID" value="ERT03023.1"/>
    <property type="molecule type" value="Genomic_DNA"/>
</dbReference>
<evidence type="ECO:0000259" key="6">
    <source>
        <dbReference type="PROSITE" id="PS50135"/>
    </source>
</evidence>
<dbReference type="eggNOG" id="KOG4351">
    <property type="taxonomic scope" value="Eukaryota"/>
</dbReference>
<feature type="region of interest" description="Disordered" evidence="5">
    <location>
        <begin position="449"/>
        <end position="482"/>
    </location>
</feature>
<evidence type="ECO:0000256" key="5">
    <source>
        <dbReference type="SAM" id="MobiDB-lite"/>
    </source>
</evidence>
<dbReference type="Proteomes" id="UP000018087">
    <property type="component" value="Unassembled WGS sequence"/>
</dbReference>
<evidence type="ECO:0000256" key="2">
    <source>
        <dbReference type="ARBA" id="ARBA00022771"/>
    </source>
</evidence>
<keyword evidence="1" id="KW-0479">Metal-binding</keyword>
<dbReference type="GO" id="GO:0008270">
    <property type="term" value="F:zinc ion binding"/>
    <property type="evidence" value="ECO:0007669"/>
    <property type="project" value="UniProtKB-KW"/>
</dbReference>
<dbReference type="CDD" id="cd02249">
    <property type="entry name" value="ZZ"/>
    <property type="match status" value="1"/>
</dbReference>
<feature type="compositionally biased region" description="Low complexity" evidence="5">
    <location>
        <begin position="135"/>
        <end position="162"/>
    </location>
</feature>
<dbReference type="eggNOG" id="KOG4582">
    <property type="taxonomic scope" value="Eukaryota"/>
</dbReference>
<feature type="domain" description="ZZ-type" evidence="6">
    <location>
        <begin position="650"/>
        <end position="704"/>
    </location>
</feature>
<dbReference type="PROSITE" id="PS50135">
    <property type="entry name" value="ZF_ZZ_2"/>
    <property type="match status" value="1"/>
</dbReference>
<dbReference type="PANTHER" id="PTHR20930">
    <property type="entry name" value="OVARIAN CARCINOMA ANTIGEN CA125-RELATED"/>
    <property type="match status" value="1"/>
</dbReference>
<dbReference type="SMART" id="SM00291">
    <property type="entry name" value="ZnF_ZZ"/>
    <property type="match status" value="4"/>
</dbReference>
<organism evidence="7 8">
    <name type="scientific">Sporothrix schenckii (strain ATCC 58251 / de Perez 2211183)</name>
    <name type="common">Rose-picker's disease fungus</name>
    <dbReference type="NCBI Taxonomy" id="1391915"/>
    <lineage>
        <taxon>Eukaryota</taxon>
        <taxon>Fungi</taxon>
        <taxon>Dikarya</taxon>
        <taxon>Ascomycota</taxon>
        <taxon>Pezizomycotina</taxon>
        <taxon>Sordariomycetes</taxon>
        <taxon>Sordariomycetidae</taxon>
        <taxon>Ophiostomatales</taxon>
        <taxon>Ophiostomataceae</taxon>
        <taxon>Sporothrix</taxon>
    </lineage>
</organism>
<evidence type="ECO:0000256" key="1">
    <source>
        <dbReference type="ARBA" id="ARBA00022723"/>
    </source>
</evidence>
<feature type="region of interest" description="Disordered" evidence="5">
    <location>
        <begin position="104"/>
        <end position="162"/>
    </location>
</feature>
<dbReference type="Pfam" id="PF00569">
    <property type="entry name" value="ZZ"/>
    <property type="match status" value="2"/>
</dbReference>
<keyword evidence="3" id="KW-0862">Zinc</keyword>
<dbReference type="CDD" id="cd02340">
    <property type="entry name" value="ZZ_NBR1_like"/>
    <property type="match status" value="2"/>
</dbReference>
<dbReference type="InterPro" id="IPR032350">
    <property type="entry name" value="Nbr1_FW"/>
</dbReference>
<dbReference type="InterPro" id="IPR043145">
    <property type="entry name" value="Znf_ZZ_sf"/>
</dbReference>
<keyword evidence="2 4" id="KW-0863">Zinc-finger</keyword>
<evidence type="ECO:0000256" key="3">
    <source>
        <dbReference type="ARBA" id="ARBA00022833"/>
    </source>
</evidence>
<dbReference type="SUPFAM" id="SSF57850">
    <property type="entry name" value="RING/U-box"/>
    <property type="match status" value="4"/>
</dbReference>
<name>U7Q5B4_SPOS1</name>
<dbReference type="STRING" id="1391915.U7Q5B4"/>
<evidence type="ECO:0000256" key="4">
    <source>
        <dbReference type="PROSITE-ProRule" id="PRU00228"/>
    </source>
</evidence>
<dbReference type="OrthoDB" id="661148at2759"/>
<evidence type="ECO:0000313" key="8">
    <source>
        <dbReference type="Proteomes" id="UP000018087"/>
    </source>
</evidence>
<gene>
    <name evidence="7" type="ORF">HMPREF1624_01327</name>
</gene>
<dbReference type="Pfam" id="PF16158">
    <property type="entry name" value="N_BRCA1_IG"/>
    <property type="match status" value="1"/>
</dbReference>
<keyword evidence="8" id="KW-1185">Reference proteome</keyword>